<evidence type="ECO:0000259" key="2">
    <source>
        <dbReference type="Pfam" id="PF09823"/>
    </source>
</evidence>
<evidence type="ECO:0000313" key="3">
    <source>
        <dbReference type="EMBL" id="NZD63069.1"/>
    </source>
</evidence>
<sequence length="498" mass="57223">MLHLARPWDRSGLESFGPSDCLVSEIAGDAPRKGGHARLMRTQLRDGVRELILHPYPKGGYAPNPLRQGFPVRPRTAKEHETPEEVRARELLRRMNEVLARVQELGEALEDPIAVWSRLRLAWERAENEEDPRMAEIVRQAEDVLPRLKALEPRIRRVLRRTRELVPLDRVQEMDRASMRWLVRQPGRNIAERAGASQRILATVRRENFDTPENRVLHAYVRLASDVAREWMQEHPRAKASKRYMEVDAFGRFCKTFARMLTELEVRVADTGIVPNYVLMQDPGYRAIYEAWRRLLEEDKVLDDLWAWQAETWTDFAVLAMVLAIDELEESELVAQSPIVWRAEASLGRWFEQDRPIAVFWLKNTGRIVEVQARPEAPGTLLALARAHVSLRITDISRAELPRRVAVWTPHTMERFDLSQAVLRANDRLVEIQPFGQTEVLRNGLILTPSHGQFEKHSATGPRTHVDAIAFEAFGDGLRSGLEAIRAFARSEIYRAGP</sequence>
<dbReference type="EMBL" id="JACCPJ010000002">
    <property type="protein sequence ID" value="NZD63069.1"/>
    <property type="molecule type" value="Genomic_DNA"/>
</dbReference>
<evidence type="ECO:0000313" key="4">
    <source>
        <dbReference type="Proteomes" id="UP000532162"/>
    </source>
</evidence>
<gene>
    <name evidence="3" type="ORF">HX900_18355</name>
</gene>
<dbReference type="Proteomes" id="UP000532162">
    <property type="component" value="Unassembled WGS sequence"/>
</dbReference>
<name>A0A7Z0RMF4_9HYPH</name>
<feature type="domain" description="DUF2357" evidence="2">
    <location>
        <begin position="148"/>
        <end position="292"/>
    </location>
</feature>
<dbReference type="Pfam" id="PF09823">
    <property type="entry name" value="DUF2357"/>
    <property type="match status" value="1"/>
</dbReference>
<feature type="region of interest" description="Disordered" evidence="1">
    <location>
        <begin position="63"/>
        <end position="83"/>
    </location>
</feature>
<comment type="caution">
    <text evidence="3">The sequence shown here is derived from an EMBL/GenBank/DDBJ whole genome shotgun (WGS) entry which is preliminary data.</text>
</comment>
<reference evidence="3 4" key="1">
    <citation type="submission" date="2020-07" db="EMBL/GenBank/DDBJ databases">
        <authorList>
            <person name="Sun Q."/>
        </authorList>
    </citation>
    <scope>NUCLEOTIDE SEQUENCE [LARGE SCALE GENOMIC DNA]</scope>
    <source>
        <strain evidence="3 4">WYCCWR 11290</strain>
    </source>
</reference>
<accession>A0A7Z0RMF4</accession>
<protein>
    <submittedName>
        <fullName evidence="3">DUF2357 domain-containing protein</fullName>
    </submittedName>
</protein>
<proteinExistence type="predicted"/>
<dbReference type="AlphaFoldDB" id="A0A7Z0RMF4"/>
<evidence type="ECO:0000256" key="1">
    <source>
        <dbReference type="SAM" id="MobiDB-lite"/>
    </source>
</evidence>
<dbReference type="InterPro" id="IPR018633">
    <property type="entry name" value="DUF2357"/>
</dbReference>
<organism evidence="3 4">
    <name type="scientific">Rhizobium changzhiense</name>
    <dbReference type="NCBI Taxonomy" id="2692317"/>
    <lineage>
        <taxon>Bacteria</taxon>
        <taxon>Pseudomonadati</taxon>
        <taxon>Pseudomonadota</taxon>
        <taxon>Alphaproteobacteria</taxon>
        <taxon>Hyphomicrobiales</taxon>
        <taxon>Rhizobiaceae</taxon>
        <taxon>Rhizobium/Agrobacterium group</taxon>
        <taxon>Rhizobium</taxon>
    </lineage>
</organism>